<reference evidence="2 3" key="1">
    <citation type="journal article" date="2018" name="PLoS Pathog.">
        <title>Evolution of structural diversity of trichothecenes, a family of toxins produced by plant pathogenic and entomopathogenic fungi.</title>
        <authorList>
            <person name="Proctor R.H."/>
            <person name="McCormick S.P."/>
            <person name="Kim H.S."/>
            <person name="Cardoza R.E."/>
            <person name="Stanley A.M."/>
            <person name="Lindo L."/>
            <person name="Kelly A."/>
            <person name="Brown D.W."/>
            <person name="Lee T."/>
            <person name="Vaughan M.M."/>
            <person name="Alexander N.J."/>
            <person name="Busman M."/>
            <person name="Gutierrez S."/>
        </authorList>
    </citation>
    <scope>NUCLEOTIDE SEQUENCE [LARGE SCALE GENOMIC DNA]</scope>
    <source>
        <strain evidence="2 3">IBT 40837</strain>
    </source>
</reference>
<dbReference type="EMBL" id="PXOA01000010">
    <property type="protein sequence ID" value="RFU82063.1"/>
    <property type="molecule type" value="Genomic_DNA"/>
</dbReference>
<name>A0A395P1D1_TRIAR</name>
<proteinExistence type="predicted"/>
<dbReference type="PANTHER" id="PTHR33112:SF15">
    <property type="entry name" value="HETEROKARYON INCOMPATIBILITY DOMAIN-CONTAINING PROTEIN"/>
    <property type="match status" value="1"/>
</dbReference>
<gene>
    <name evidence="2" type="ORF">TARUN_143</name>
</gene>
<comment type="caution">
    <text evidence="2">The sequence shown here is derived from an EMBL/GenBank/DDBJ whole genome shotgun (WGS) entry which is preliminary data.</text>
</comment>
<dbReference type="Proteomes" id="UP000266272">
    <property type="component" value="Unassembled WGS sequence"/>
</dbReference>
<evidence type="ECO:0000259" key="1">
    <source>
        <dbReference type="Pfam" id="PF06985"/>
    </source>
</evidence>
<dbReference type="AlphaFoldDB" id="A0A395P1D1"/>
<dbReference type="InterPro" id="IPR010730">
    <property type="entry name" value="HET"/>
</dbReference>
<feature type="domain" description="Heterokaryon incompatibility" evidence="1">
    <location>
        <begin position="182"/>
        <end position="340"/>
    </location>
</feature>
<dbReference type="OrthoDB" id="5125733at2759"/>
<keyword evidence="3" id="KW-1185">Reference proteome</keyword>
<protein>
    <submittedName>
        <fullName evidence="2">Heterokaryon incompatibility</fullName>
    </submittedName>
</protein>
<organism evidence="2 3">
    <name type="scientific">Trichoderma arundinaceum</name>
    <dbReference type="NCBI Taxonomy" id="490622"/>
    <lineage>
        <taxon>Eukaryota</taxon>
        <taxon>Fungi</taxon>
        <taxon>Dikarya</taxon>
        <taxon>Ascomycota</taxon>
        <taxon>Pezizomycotina</taxon>
        <taxon>Sordariomycetes</taxon>
        <taxon>Hypocreomycetidae</taxon>
        <taxon>Hypocreales</taxon>
        <taxon>Hypocreaceae</taxon>
        <taxon>Trichoderma</taxon>
    </lineage>
</organism>
<evidence type="ECO:0000313" key="3">
    <source>
        <dbReference type="Proteomes" id="UP000266272"/>
    </source>
</evidence>
<accession>A0A395P1D1</accession>
<evidence type="ECO:0000313" key="2">
    <source>
        <dbReference type="EMBL" id="RFU82063.1"/>
    </source>
</evidence>
<sequence length="736" mass="83244">MAEYDSFSCPHVRFINNRFGAGAPIQTIVDAAAQCIECNVLLQAVSAFKPGWVEANKGGTCHIYVEKKKTYTVKLLSEPSTDELIGSFQLFHRSKDEPMYEPEESGSESILRRPRAQALEIIRDSSSKAALERAAQWLSYCLEHDEACEVPNADFMPRLLMNVDSQVSGEPFLFRPTQIAPYACLSYCWGSDTEGILQTTTENLESHFKSIPLSQLPLGIQDAITVCRGLNIHNLWVDSLCIVQDDPVAWLEDASQMDRIYLHSLLTIAALEPTSCNSRFLGAQNFAHPNWQCRFVADITQKPDESPLEVFVRPKRAEDQEDKEEDTKRSLDKRGWCLQESLLPSRRLCFNGDEMSWECLCRTVCECGHILWRPQPFGFARLGAHLKSKRLKAEVVVSHPQPARPWHEEYHGYNYWRRGDGYPETPYRRWRDIVTEYSQRTLSRRKDRLSAVSGLAKLVREGLPGDQQGRDASPPDEYLAGLWRREFHFDLSWVVTQPAPESIKGESALQNEKEREAEKFRIPSWSWAAVDVPVSYSFDKELDLWKYKPKLIDCVKVESVSCQRELIHDETSTVISGKAVMTGLASPMELAVIIGSEGRPKSVVRSTNLHAVEVTLDQQKGLTHRPGDAQEDCWKANECQRGDNCCKWKTDRGNAIKGQDDELLGLVLFSWIAPTSKTDFSGKMRTMGPDTWFLVLKPSSSSPGAYERIGIGMCSGYNGERAKLFREAVSVTVEVV</sequence>
<dbReference type="PANTHER" id="PTHR33112">
    <property type="entry name" value="DOMAIN PROTEIN, PUTATIVE-RELATED"/>
    <property type="match status" value="1"/>
</dbReference>
<dbReference type="Pfam" id="PF06985">
    <property type="entry name" value="HET"/>
    <property type="match status" value="1"/>
</dbReference>